<proteinExistence type="predicted"/>
<dbReference type="AlphaFoldDB" id="A0A1M7T6D6"/>
<evidence type="ECO:0000313" key="1">
    <source>
        <dbReference type="EMBL" id="SHN66269.1"/>
    </source>
</evidence>
<sequence length="60" mass="6563">MSIETRLTKLEAKSCPEGPAIYFWAMNGCRPMTDLEIEQGIAALHAPASARVTSVQWLGN</sequence>
<reference evidence="2" key="1">
    <citation type="submission" date="2016-11" db="EMBL/GenBank/DDBJ databases">
        <authorList>
            <person name="Varghese N."/>
            <person name="Submissions S."/>
        </authorList>
    </citation>
    <scope>NUCLEOTIDE SEQUENCE [LARGE SCALE GENOMIC DNA]</scope>
    <source>
        <strain evidence="2">GAS401</strain>
    </source>
</reference>
<dbReference type="EMBL" id="LT670849">
    <property type="protein sequence ID" value="SHN66269.1"/>
    <property type="molecule type" value="Genomic_DNA"/>
</dbReference>
<dbReference type="Proteomes" id="UP000184096">
    <property type="component" value="Chromosome I"/>
</dbReference>
<accession>A0A1M7T6D6</accession>
<gene>
    <name evidence="1" type="ORF">SAMN05444170_0890</name>
</gene>
<evidence type="ECO:0000313" key="2">
    <source>
        <dbReference type="Proteomes" id="UP000184096"/>
    </source>
</evidence>
<keyword evidence="2" id="KW-1185">Reference proteome</keyword>
<organism evidence="1 2">
    <name type="scientific">Bradyrhizobium erythrophlei</name>
    <dbReference type="NCBI Taxonomy" id="1437360"/>
    <lineage>
        <taxon>Bacteria</taxon>
        <taxon>Pseudomonadati</taxon>
        <taxon>Pseudomonadota</taxon>
        <taxon>Alphaproteobacteria</taxon>
        <taxon>Hyphomicrobiales</taxon>
        <taxon>Nitrobacteraceae</taxon>
        <taxon>Bradyrhizobium</taxon>
    </lineage>
</organism>
<name>A0A1M7T6D6_9BRAD</name>
<protein>
    <submittedName>
        <fullName evidence="1">Uncharacterized protein</fullName>
    </submittedName>
</protein>
<dbReference type="RefSeq" id="WP_072816858.1">
    <property type="nucleotide sequence ID" value="NZ_LT670849.1"/>
</dbReference>